<evidence type="ECO:0000256" key="4">
    <source>
        <dbReference type="ARBA" id="ARBA00023098"/>
    </source>
</evidence>
<dbReference type="Gene3D" id="3.30.300.30">
    <property type="match status" value="1"/>
</dbReference>
<dbReference type="PANTHER" id="PTHR43272">
    <property type="entry name" value="LONG-CHAIN-FATTY-ACID--COA LIGASE"/>
    <property type="match status" value="1"/>
</dbReference>
<dbReference type="InterPro" id="IPR045851">
    <property type="entry name" value="AMP-bd_C_sf"/>
</dbReference>
<evidence type="ECO:0000313" key="9">
    <source>
        <dbReference type="Proteomes" id="UP001597114"/>
    </source>
</evidence>
<dbReference type="PROSITE" id="PS00455">
    <property type="entry name" value="AMP_BINDING"/>
    <property type="match status" value="1"/>
</dbReference>
<evidence type="ECO:0000256" key="5">
    <source>
        <dbReference type="ARBA" id="ARBA00024484"/>
    </source>
</evidence>
<comment type="catalytic activity">
    <reaction evidence="5">
        <text>a long-chain fatty acid + ATP + CoA = a long-chain fatty acyl-CoA + AMP + diphosphate</text>
        <dbReference type="Rhea" id="RHEA:15421"/>
        <dbReference type="ChEBI" id="CHEBI:30616"/>
        <dbReference type="ChEBI" id="CHEBI:33019"/>
        <dbReference type="ChEBI" id="CHEBI:57287"/>
        <dbReference type="ChEBI" id="CHEBI:57560"/>
        <dbReference type="ChEBI" id="CHEBI:83139"/>
        <dbReference type="ChEBI" id="CHEBI:456215"/>
        <dbReference type="EC" id="6.2.1.3"/>
    </reaction>
    <physiologicalReaction direction="left-to-right" evidence="5">
        <dbReference type="Rhea" id="RHEA:15422"/>
    </physiologicalReaction>
</comment>
<evidence type="ECO:0000256" key="1">
    <source>
        <dbReference type="ARBA" id="ARBA00006432"/>
    </source>
</evidence>
<dbReference type="Pfam" id="PF23562">
    <property type="entry name" value="AMP-binding_C_3"/>
    <property type="match status" value="1"/>
</dbReference>
<dbReference type="Pfam" id="PF00501">
    <property type="entry name" value="AMP-binding"/>
    <property type="match status" value="1"/>
</dbReference>
<keyword evidence="9" id="KW-1185">Reference proteome</keyword>
<dbReference type="Proteomes" id="UP001597114">
    <property type="component" value="Unassembled WGS sequence"/>
</dbReference>
<gene>
    <name evidence="8" type="ORF">ACFSJD_25550</name>
</gene>
<accession>A0ABW4F0R7</accession>
<sequence>MREYSVPATFRVGENENLVDAVYDNAAQHASAPAFRRRIDGAWTDVTSGQFAEEVTAIAQGLIAAGVQQGDRVALLSRTRYEWTLIDYAVLAAGAVTVPIYETSSAEQISWILSDSAAVAVIVETDVHRALVRSVSDDLPALRHVWQIEPAVDVSDGADDHADSSPAVERITALGADVPADQVDARRRAVGAADLASLVYTSGTTGRPKGCELTHGNLLSEVKAAEHVFPEMLGKDGSVLLFLPLAHVFGRAIQCASFATRTVIGHTPDVSSLLPDLAAFKPTLLLAVPRVFEKVYNGARQRAHNDGKGRIFDAAAGTAIEWSRARDTGGPGLGLRLRHALFDKLVYAKLRAAVGGGVVAAVSGGGPLGDRLGHFFRGVGLPVLEGYGLTETSAGITINTLAAQRVGSVGRPMPGHAVRIGDDGEILLKGPLVFDGYWHNEAATAEVLEDGWFRSGDLGEIDDAGFLTITGRKKEIIVTAGGKNVAPAVLEDRLRAHPLVSQCMVVGEAQPFVAALVTIDTEALPGWRERNGKPAGDGVGDLVNDPDLRAEIEGAVAEANKAVSRAEQIREFRILSTDFTEAGGELTPTMKVKRAVVAKTFASEIASIYSTTKTSA</sequence>
<evidence type="ECO:0000313" key="8">
    <source>
        <dbReference type="EMBL" id="MFD1520887.1"/>
    </source>
</evidence>
<dbReference type="RefSeq" id="WP_344724307.1">
    <property type="nucleotide sequence ID" value="NZ_BAAAUS010000024.1"/>
</dbReference>
<keyword evidence="4" id="KW-0443">Lipid metabolism</keyword>
<organism evidence="8 9">
    <name type="scientific">Pseudonocardia yunnanensis</name>
    <dbReference type="NCBI Taxonomy" id="58107"/>
    <lineage>
        <taxon>Bacteria</taxon>
        <taxon>Bacillati</taxon>
        <taxon>Actinomycetota</taxon>
        <taxon>Actinomycetes</taxon>
        <taxon>Pseudonocardiales</taxon>
        <taxon>Pseudonocardiaceae</taxon>
        <taxon>Pseudonocardia</taxon>
    </lineage>
</organism>
<dbReference type="Gene3D" id="3.40.50.12780">
    <property type="entry name" value="N-terminal domain of ligase-like"/>
    <property type="match status" value="1"/>
</dbReference>
<evidence type="ECO:0000259" key="7">
    <source>
        <dbReference type="Pfam" id="PF00501"/>
    </source>
</evidence>
<evidence type="ECO:0000256" key="2">
    <source>
        <dbReference type="ARBA" id="ARBA00022598"/>
    </source>
</evidence>
<evidence type="ECO:0000256" key="3">
    <source>
        <dbReference type="ARBA" id="ARBA00022832"/>
    </source>
</evidence>
<protein>
    <recommendedName>
        <fullName evidence="6">Acyl-CoA synthetase</fullName>
    </recommendedName>
</protein>
<dbReference type="SUPFAM" id="SSF56801">
    <property type="entry name" value="Acetyl-CoA synthetase-like"/>
    <property type="match status" value="1"/>
</dbReference>
<keyword evidence="3" id="KW-0276">Fatty acid metabolism</keyword>
<dbReference type="InterPro" id="IPR000873">
    <property type="entry name" value="AMP-dep_synth/lig_dom"/>
</dbReference>
<comment type="similarity">
    <text evidence="1">Belongs to the ATP-dependent AMP-binding enzyme family.</text>
</comment>
<comment type="caution">
    <text evidence="8">The sequence shown here is derived from an EMBL/GenBank/DDBJ whole genome shotgun (WGS) entry which is preliminary data.</text>
</comment>
<keyword evidence="2 8" id="KW-0436">Ligase</keyword>
<name>A0ABW4F0R7_9PSEU</name>
<proteinExistence type="inferred from homology"/>
<reference evidence="9" key="1">
    <citation type="journal article" date="2019" name="Int. J. Syst. Evol. Microbiol.">
        <title>The Global Catalogue of Microorganisms (GCM) 10K type strain sequencing project: providing services to taxonomists for standard genome sequencing and annotation.</title>
        <authorList>
            <consortium name="The Broad Institute Genomics Platform"/>
            <consortium name="The Broad Institute Genome Sequencing Center for Infectious Disease"/>
            <person name="Wu L."/>
            <person name="Ma J."/>
        </authorList>
    </citation>
    <scope>NUCLEOTIDE SEQUENCE [LARGE SCALE GENOMIC DNA]</scope>
    <source>
        <strain evidence="9">CCM 7043</strain>
    </source>
</reference>
<evidence type="ECO:0000256" key="6">
    <source>
        <dbReference type="ARBA" id="ARBA00032875"/>
    </source>
</evidence>
<dbReference type="InterPro" id="IPR042099">
    <property type="entry name" value="ANL_N_sf"/>
</dbReference>
<dbReference type="EMBL" id="JBHUCO010000030">
    <property type="protein sequence ID" value="MFD1520887.1"/>
    <property type="molecule type" value="Genomic_DNA"/>
</dbReference>
<feature type="domain" description="AMP-dependent synthetase/ligase" evidence="7">
    <location>
        <begin position="24"/>
        <end position="438"/>
    </location>
</feature>
<dbReference type="PANTHER" id="PTHR43272:SF32">
    <property type="entry name" value="AMP-DEPENDENT SYNTHETASE_LIGASE DOMAIN-CONTAINING PROTEIN"/>
    <property type="match status" value="1"/>
</dbReference>
<dbReference type="InterPro" id="IPR020845">
    <property type="entry name" value="AMP-binding_CS"/>
</dbReference>
<dbReference type="GO" id="GO:0016874">
    <property type="term" value="F:ligase activity"/>
    <property type="evidence" value="ECO:0007669"/>
    <property type="project" value="UniProtKB-KW"/>
</dbReference>
<dbReference type="CDD" id="cd05907">
    <property type="entry name" value="VL_LC_FACS_like"/>
    <property type="match status" value="1"/>
</dbReference>